<sequence length="655" mass="71047">MRAPPIPPNQLSAQQLALHNDMKSVIASDLHGFQTETDQGALTGPWSVWLQDPSTCGAIWNFVKVITTQAKLPQSVRQVAILKVGSHFKAAYELYAHTGLSKELGINKAQIDTLAKGARPASVQGKEAAAYDVTDSLTRGGVVPDAIYNNAVKLLGEDGYRELVYLVGSYLLVSVTLNGFDVKAPVEKSAPAPSKPAHVSEYQTLNPVTEKLEQVFPETTDEEVMSLLERAHHVYENDWKLRPVKERAAIVGRAGAILRQKAEEYSQLMTHEMGKLIDQSRYEVNLTVDILDYYATHGEKFLETKEVPEAPGAILATEPIGAILAVEPWNFPYYQLVRVAAPQIVAGNVLMCKHAPSTPQCALAFEKLFDEAGAPKGVYTNLFSTIPQINMLIDDFRIRGVTLTGSERAGASVAERAGRNLKKVVLELGGSDPLIVLPDADLESTINQGVMGRMICMGQACVSSKRFIVVGKDRAKIFLDGMIKRMAALEAGDPSDSKTTLGPLFAKRALVGLLEQVERAEAHGAKVVLGGKRINRPGWYMEPTIITDIKPDNPLYQEETFGPIASFYAVDTEEEAIKLANATKFGLGGSVFGGNVKHAQEVASKVDSGMVFVNSCANTGPEVPFGGIKNSGFGRELSELGIGEFVNRKLIQTTL</sequence>
<keyword evidence="3" id="KW-0560">Oxidoreductase</keyword>
<organism evidence="5 6">
    <name type="scientific">Rhizodiscina lignyota</name>
    <dbReference type="NCBI Taxonomy" id="1504668"/>
    <lineage>
        <taxon>Eukaryota</taxon>
        <taxon>Fungi</taxon>
        <taxon>Dikarya</taxon>
        <taxon>Ascomycota</taxon>
        <taxon>Pezizomycotina</taxon>
        <taxon>Dothideomycetes</taxon>
        <taxon>Pleosporomycetidae</taxon>
        <taxon>Aulographales</taxon>
        <taxon>Rhizodiscinaceae</taxon>
        <taxon>Rhizodiscina</taxon>
    </lineage>
</organism>
<dbReference type="SUPFAM" id="SSF53720">
    <property type="entry name" value="ALDH-like"/>
    <property type="match status" value="1"/>
</dbReference>
<evidence type="ECO:0000256" key="3">
    <source>
        <dbReference type="ARBA" id="ARBA00023002"/>
    </source>
</evidence>
<dbReference type="GO" id="GO:0004030">
    <property type="term" value="F:aldehyde dehydrogenase [NAD(P)+] activity"/>
    <property type="evidence" value="ECO:0007669"/>
    <property type="project" value="InterPro"/>
</dbReference>
<keyword evidence="2" id="KW-0521">NADP</keyword>
<protein>
    <submittedName>
        <fullName evidence="5">Aldedh-domain-containing protein</fullName>
    </submittedName>
</protein>
<dbReference type="OrthoDB" id="310895at2759"/>
<dbReference type="InterPro" id="IPR016162">
    <property type="entry name" value="Ald_DH_N"/>
</dbReference>
<evidence type="ECO:0000256" key="2">
    <source>
        <dbReference type="ARBA" id="ARBA00022857"/>
    </source>
</evidence>
<dbReference type="PANTHER" id="PTHR43217:SF2">
    <property type="entry name" value="SUCCINATE-SEMIALDEHYDE DEHYDROGENASE [NADP(+)]"/>
    <property type="match status" value="1"/>
</dbReference>
<dbReference type="Gene3D" id="1.20.1290.10">
    <property type="entry name" value="AhpD-like"/>
    <property type="match status" value="1"/>
</dbReference>
<dbReference type="InterPro" id="IPR047110">
    <property type="entry name" value="GABD/Sad-like"/>
</dbReference>
<name>A0A9P4I5I4_9PEZI</name>
<accession>A0A9P4I5I4</accession>
<dbReference type="SUPFAM" id="SSF69118">
    <property type="entry name" value="AhpD-like"/>
    <property type="match status" value="1"/>
</dbReference>
<evidence type="ECO:0000313" key="5">
    <source>
        <dbReference type="EMBL" id="KAF2092477.1"/>
    </source>
</evidence>
<comment type="similarity">
    <text evidence="1">Belongs to the aldehyde dehydrogenase family.</text>
</comment>
<dbReference type="CDD" id="cd07100">
    <property type="entry name" value="ALDH_SSADH1_GabD1"/>
    <property type="match status" value="1"/>
</dbReference>
<comment type="caution">
    <text evidence="5">The sequence shown here is derived from an EMBL/GenBank/DDBJ whole genome shotgun (WGS) entry which is preliminary data.</text>
</comment>
<dbReference type="PANTHER" id="PTHR43217">
    <property type="entry name" value="SUCCINATE SEMIALDEHYDE DEHYDROGENASE [NAD(P)+] SAD"/>
    <property type="match status" value="1"/>
</dbReference>
<dbReference type="FunFam" id="3.40.605.10:FF:000012">
    <property type="entry name" value="NAD-dependent succinate-semialdehyde dehydrogenase"/>
    <property type="match status" value="1"/>
</dbReference>
<gene>
    <name evidence="5" type="ORF">NA57DRAFT_62483</name>
</gene>
<dbReference type="EMBL" id="ML978146">
    <property type="protein sequence ID" value="KAF2092477.1"/>
    <property type="molecule type" value="Genomic_DNA"/>
</dbReference>
<dbReference type="InterPro" id="IPR015590">
    <property type="entry name" value="Aldehyde_DH_dom"/>
</dbReference>
<feature type="domain" description="Aldehyde dehydrogenase" evidence="4">
    <location>
        <begin position="200"/>
        <end position="650"/>
    </location>
</feature>
<dbReference type="Pfam" id="PF00171">
    <property type="entry name" value="Aldedh"/>
    <property type="match status" value="1"/>
</dbReference>
<evidence type="ECO:0000259" key="4">
    <source>
        <dbReference type="Pfam" id="PF00171"/>
    </source>
</evidence>
<dbReference type="Gene3D" id="3.40.605.10">
    <property type="entry name" value="Aldehyde Dehydrogenase, Chain A, domain 1"/>
    <property type="match status" value="1"/>
</dbReference>
<dbReference type="InterPro" id="IPR016163">
    <property type="entry name" value="Ald_DH_C"/>
</dbReference>
<evidence type="ECO:0000256" key="1">
    <source>
        <dbReference type="ARBA" id="ARBA00009986"/>
    </source>
</evidence>
<dbReference type="InterPro" id="IPR016161">
    <property type="entry name" value="Ald_DH/histidinol_DH"/>
</dbReference>
<reference evidence="5" key="1">
    <citation type="journal article" date="2020" name="Stud. Mycol.">
        <title>101 Dothideomycetes genomes: a test case for predicting lifestyles and emergence of pathogens.</title>
        <authorList>
            <person name="Haridas S."/>
            <person name="Albert R."/>
            <person name="Binder M."/>
            <person name="Bloem J."/>
            <person name="Labutti K."/>
            <person name="Salamov A."/>
            <person name="Andreopoulos B."/>
            <person name="Baker S."/>
            <person name="Barry K."/>
            <person name="Bills G."/>
            <person name="Bluhm B."/>
            <person name="Cannon C."/>
            <person name="Castanera R."/>
            <person name="Culley D."/>
            <person name="Daum C."/>
            <person name="Ezra D."/>
            <person name="Gonzalez J."/>
            <person name="Henrissat B."/>
            <person name="Kuo A."/>
            <person name="Liang C."/>
            <person name="Lipzen A."/>
            <person name="Lutzoni F."/>
            <person name="Magnuson J."/>
            <person name="Mondo S."/>
            <person name="Nolan M."/>
            <person name="Ohm R."/>
            <person name="Pangilinan J."/>
            <person name="Park H.-J."/>
            <person name="Ramirez L."/>
            <person name="Alfaro M."/>
            <person name="Sun H."/>
            <person name="Tritt A."/>
            <person name="Yoshinaga Y."/>
            <person name="Zwiers L.-H."/>
            <person name="Turgeon B."/>
            <person name="Goodwin S."/>
            <person name="Spatafora J."/>
            <person name="Crous P."/>
            <person name="Grigoriev I."/>
        </authorList>
    </citation>
    <scope>NUCLEOTIDE SEQUENCE</scope>
    <source>
        <strain evidence="5">CBS 133067</strain>
    </source>
</reference>
<proteinExistence type="inferred from homology"/>
<dbReference type="InterPro" id="IPR044148">
    <property type="entry name" value="ALDH_GabD1-like"/>
</dbReference>
<dbReference type="AlphaFoldDB" id="A0A9P4I5I4"/>
<evidence type="ECO:0000313" key="6">
    <source>
        <dbReference type="Proteomes" id="UP000799772"/>
    </source>
</evidence>
<dbReference type="InterPro" id="IPR029032">
    <property type="entry name" value="AhpD-like"/>
</dbReference>
<dbReference type="GO" id="GO:0004777">
    <property type="term" value="F:succinate-semialdehyde dehydrogenase (NAD+) activity"/>
    <property type="evidence" value="ECO:0007669"/>
    <property type="project" value="TreeGrafter"/>
</dbReference>
<keyword evidence="6" id="KW-1185">Reference proteome</keyword>
<dbReference type="Gene3D" id="3.40.309.10">
    <property type="entry name" value="Aldehyde Dehydrogenase, Chain A, domain 2"/>
    <property type="match status" value="1"/>
</dbReference>
<dbReference type="Proteomes" id="UP000799772">
    <property type="component" value="Unassembled WGS sequence"/>
</dbReference>